<dbReference type="EMBL" id="CP006694">
    <property type="protein sequence ID" value="EKT85601.1"/>
    <property type="molecule type" value="Genomic_DNA"/>
</dbReference>
<reference evidence="2 3" key="1">
    <citation type="journal article" date="2012" name="Gene">
        <title>Sequence of Leptospira santarosai serovar Shermani genome and prediction of virulence-associated genes.</title>
        <authorList>
            <person name="Chou L.F."/>
            <person name="Chen Y.T."/>
            <person name="Lu C.W."/>
            <person name="Ko Y.C."/>
            <person name="Tang C.Y."/>
            <person name="Pan M.J."/>
            <person name="Tian Y.C."/>
            <person name="Chiu C.H."/>
            <person name="Hung C.C."/>
            <person name="Yang C.W."/>
        </authorList>
    </citation>
    <scope>NUCLEOTIDE SEQUENCE [LARGE SCALE GENOMIC DNA]</scope>
    <source>
        <strain evidence="2">LT 821</strain>
    </source>
</reference>
<dbReference type="PANTHER" id="PTHR28208">
    <property type="entry name" value="PHOSPHATIDATE PHOSPHATASE APP1"/>
    <property type="match status" value="1"/>
</dbReference>
<organism evidence="2 3">
    <name type="scientific">Leptospira santarosai serovar Shermani str. LT 821</name>
    <dbReference type="NCBI Taxonomy" id="758847"/>
    <lineage>
        <taxon>Bacteria</taxon>
        <taxon>Pseudomonadati</taxon>
        <taxon>Spirochaetota</taxon>
        <taxon>Spirochaetia</taxon>
        <taxon>Leptospirales</taxon>
        <taxon>Leptospiraceae</taxon>
        <taxon>Leptospira</taxon>
    </lineage>
</organism>
<dbReference type="PATRIC" id="fig|758847.3.peg.3480"/>
<dbReference type="Pfam" id="PF09949">
    <property type="entry name" value="APP1_cat"/>
    <property type="match status" value="1"/>
</dbReference>
<name>K8XXK2_9LEPT</name>
<dbReference type="InterPro" id="IPR019236">
    <property type="entry name" value="APP1_cat"/>
</dbReference>
<evidence type="ECO:0000313" key="3">
    <source>
        <dbReference type="Proteomes" id="UP000035800"/>
    </source>
</evidence>
<reference evidence="2 3" key="2">
    <citation type="journal article" date="2014" name="Emerg. Microbes Infect.">
        <title>Potential impact on kidney infection: a whole-genome analysis of Leptospira santarosai serovar Shermani.</title>
        <authorList>
            <person name="Chou L.F."/>
            <person name="Chen T.W."/>
            <person name="Ko Y.C."/>
            <person name="Pan M.J."/>
            <person name="Tian Y.C."/>
            <person name="Chiu C.H."/>
            <person name="Tang P."/>
            <person name="Hung C.C."/>
            <person name="Yang C.W."/>
        </authorList>
    </citation>
    <scope>NUCLEOTIDE SEQUENCE</scope>
    <source>
        <strain evidence="2 3">LT 821</strain>
    </source>
</reference>
<evidence type="ECO:0000313" key="2">
    <source>
        <dbReference type="EMBL" id="EKT85601.1"/>
    </source>
</evidence>
<dbReference type="Proteomes" id="UP000035800">
    <property type="component" value="Chromosome I"/>
</dbReference>
<gene>
    <name evidence="2" type="ORF">LSS_16691</name>
</gene>
<dbReference type="KEGG" id="lst:LSS_16691"/>
<sequence>MTVFLFIRSKTLLRYQCFLSGSTENKEFHFLCFHSPSDSVQFSIHPFYQKEAGFKTLSERPESKTETAKLVDKKRIAICGGTLGRENRYYVRGQVVDVGITEEMREDSRWDLLSGLFEGQEDEITPFLDYGLEPVRKPILVAEIWDESGKNPLHQSPEIKGDEGGFFFHEFTKPLNPGKYIFQIHLRKLDSYRQFTKDIAYLNQKGKSEISGQSLIGKGKLRILPENFGGYVTTSDIDQTYLATDIHSNKGKLSTLFETPRQKLALPGMPALYREIRMATDDSPLCFISASPHFFRRTLLTTIRNHSIVTESLHLKYLEGTIKGIVEKFWDSVTHPAKFITDGILGSMERIRKFAGASFQSLFDQMSYKLTILLRDRLYLPTNAKEILIGDNTESDYLIFILYQYILCGKMQGKELEDYLYHLNFLGRDAITRDAARSIRELGEENRKIHGDLNSVSLVLINKTSHGPDEEEIHWNVQSALPAGIDPFQQKEIRPYVLTEGAPGFAVVLQDNGILDTSAVFRIVAEMTGEWMEGKVIDPPTLMEWIRNLTLPGNYQNEKDLILEGLKKALEKEEIS</sequence>
<proteinExistence type="predicted"/>
<evidence type="ECO:0000259" key="1">
    <source>
        <dbReference type="Pfam" id="PF09949"/>
    </source>
</evidence>
<dbReference type="InterPro" id="IPR052935">
    <property type="entry name" value="Mg2+_PAP"/>
</dbReference>
<dbReference type="GO" id="GO:0008195">
    <property type="term" value="F:phosphatidate phosphatase activity"/>
    <property type="evidence" value="ECO:0007669"/>
    <property type="project" value="InterPro"/>
</dbReference>
<protein>
    <recommendedName>
        <fullName evidence="1">Phosphatidate phosphatase APP1 catalytic domain-containing protein</fullName>
    </recommendedName>
</protein>
<dbReference type="STRING" id="758847.LSS_16691"/>
<accession>K8XXK2</accession>
<feature type="domain" description="Phosphatidate phosphatase APP1 catalytic" evidence="1">
    <location>
        <begin position="234"/>
        <end position="332"/>
    </location>
</feature>
<dbReference type="AlphaFoldDB" id="K8XXK2"/>
<dbReference type="PANTHER" id="PTHR28208:SF3">
    <property type="entry name" value="PHOSPHATIDATE PHOSPHATASE APP1"/>
    <property type="match status" value="1"/>
</dbReference>